<keyword evidence="3" id="KW-1185">Reference proteome</keyword>
<organism evidence="2 3">
    <name type="scientific">Jimgerdemannia flammicorona</name>
    <dbReference type="NCBI Taxonomy" id="994334"/>
    <lineage>
        <taxon>Eukaryota</taxon>
        <taxon>Fungi</taxon>
        <taxon>Fungi incertae sedis</taxon>
        <taxon>Mucoromycota</taxon>
        <taxon>Mucoromycotina</taxon>
        <taxon>Endogonomycetes</taxon>
        <taxon>Endogonales</taxon>
        <taxon>Endogonaceae</taxon>
        <taxon>Jimgerdemannia</taxon>
    </lineage>
</organism>
<evidence type="ECO:0000313" key="3">
    <source>
        <dbReference type="Proteomes" id="UP000274822"/>
    </source>
</evidence>
<dbReference type="InterPro" id="IPR011009">
    <property type="entry name" value="Kinase-like_dom_sf"/>
</dbReference>
<accession>A0A433PWZ6</accession>
<sequence>MELSEKLDWTYGDIPYILGKVYSPCFEQMIYVVHMARCQMCFSDMVGYYARGREVTLVAIRCPLLMKGKPDIVDIVTTDLGRRGRRIQFLKRMINICFLLEPIKEQVGYYNALPEFVELDRKIYKDYADGYLTTKRLRNIYTLVDEKNVPHTDHLVQSYPLPGNREYAVNLEPRGNSVMPRNLKELLEAIICVLQALVVMHGGDNPIFHRDIQWFNVVRLPGPPDTLSEWILIDWEYATCSPTLAAKKFNEENHAPEVFFDGHGGEVDIWGVGNLITDAKTLLTPLSSNVLDIGQLMKGEKERR</sequence>
<proteinExistence type="predicted"/>
<evidence type="ECO:0000259" key="1">
    <source>
        <dbReference type="PROSITE" id="PS50011"/>
    </source>
</evidence>
<dbReference type="PROSITE" id="PS50011">
    <property type="entry name" value="PROTEIN_KINASE_DOM"/>
    <property type="match status" value="1"/>
</dbReference>
<dbReference type="Gene3D" id="1.10.510.10">
    <property type="entry name" value="Transferase(Phosphotransferase) domain 1"/>
    <property type="match status" value="1"/>
</dbReference>
<dbReference type="EMBL" id="RBNJ01020286">
    <property type="protein sequence ID" value="RUS22065.1"/>
    <property type="molecule type" value="Genomic_DNA"/>
</dbReference>
<comment type="caution">
    <text evidence="2">The sequence shown here is derived from an EMBL/GenBank/DDBJ whole genome shotgun (WGS) entry which is preliminary data.</text>
</comment>
<dbReference type="InterPro" id="IPR000719">
    <property type="entry name" value="Prot_kinase_dom"/>
</dbReference>
<dbReference type="GO" id="GO:0004672">
    <property type="term" value="F:protein kinase activity"/>
    <property type="evidence" value="ECO:0007669"/>
    <property type="project" value="InterPro"/>
</dbReference>
<evidence type="ECO:0000313" key="2">
    <source>
        <dbReference type="EMBL" id="RUS22065.1"/>
    </source>
</evidence>
<gene>
    <name evidence="2" type="ORF">BC938DRAFT_475289</name>
</gene>
<name>A0A433PWZ6_9FUNG</name>
<protein>
    <recommendedName>
        <fullName evidence="1">Protein kinase domain-containing protein</fullName>
    </recommendedName>
</protein>
<reference evidence="2 3" key="1">
    <citation type="journal article" date="2018" name="New Phytol.">
        <title>Phylogenomics of Endogonaceae and evolution of mycorrhizas within Mucoromycota.</title>
        <authorList>
            <person name="Chang Y."/>
            <person name="Desiro A."/>
            <person name="Na H."/>
            <person name="Sandor L."/>
            <person name="Lipzen A."/>
            <person name="Clum A."/>
            <person name="Barry K."/>
            <person name="Grigoriev I.V."/>
            <person name="Martin F.M."/>
            <person name="Stajich J.E."/>
            <person name="Smith M.E."/>
            <person name="Bonito G."/>
            <person name="Spatafora J.W."/>
        </authorList>
    </citation>
    <scope>NUCLEOTIDE SEQUENCE [LARGE SCALE GENOMIC DNA]</scope>
    <source>
        <strain evidence="2 3">AD002</strain>
    </source>
</reference>
<dbReference type="Proteomes" id="UP000274822">
    <property type="component" value="Unassembled WGS sequence"/>
</dbReference>
<dbReference type="SUPFAM" id="SSF56112">
    <property type="entry name" value="Protein kinase-like (PK-like)"/>
    <property type="match status" value="1"/>
</dbReference>
<dbReference type="GO" id="GO:0005524">
    <property type="term" value="F:ATP binding"/>
    <property type="evidence" value="ECO:0007669"/>
    <property type="project" value="InterPro"/>
</dbReference>
<dbReference type="AlphaFoldDB" id="A0A433PWZ6"/>
<feature type="domain" description="Protein kinase" evidence="1">
    <location>
        <begin position="40"/>
        <end position="304"/>
    </location>
</feature>